<dbReference type="Proteomes" id="UP000887577">
    <property type="component" value="Unplaced"/>
</dbReference>
<evidence type="ECO:0000259" key="9">
    <source>
        <dbReference type="PROSITE" id="PS50011"/>
    </source>
</evidence>
<evidence type="ECO:0000256" key="5">
    <source>
        <dbReference type="ARBA" id="ARBA00022777"/>
    </source>
</evidence>
<dbReference type="Pfam" id="PF00069">
    <property type="entry name" value="Pkinase"/>
    <property type="match status" value="1"/>
</dbReference>
<dbReference type="PANTHER" id="PTHR44899">
    <property type="entry name" value="CAMK FAMILY PROTEIN KINASE"/>
    <property type="match status" value="1"/>
</dbReference>
<evidence type="ECO:0000256" key="7">
    <source>
        <dbReference type="ARBA" id="ARBA00047899"/>
    </source>
</evidence>
<dbReference type="Gene3D" id="1.10.510.10">
    <property type="entry name" value="Transferase(Phosphotransferase) domain 1"/>
    <property type="match status" value="1"/>
</dbReference>
<dbReference type="WBParaSite" id="PSU_v2.g19098.t1">
    <property type="protein sequence ID" value="PSU_v2.g19098.t1"/>
    <property type="gene ID" value="PSU_v2.g19098"/>
</dbReference>
<dbReference type="AlphaFoldDB" id="A0A914YP15"/>
<dbReference type="PROSITE" id="PS50011">
    <property type="entry name" value="PROTEIN_KINASE_DOM"/>
    <property type="match status" value="1"/>
</dbReference>
<evidence type="ECO:0000313" key="10">
    <source>
        <dbReference type="Proteomes" id="UP000887577"/>
    </source>
</evidence>
<keyword evidence="4" id="KW-0547">Nucleotide-binding</keyword>
<evidence type="ECO:0000256" key="3">
    <source>
        <dbReference type="ARBA" id="ARBA00022679"/>
    </source>
</evidence>
<keyword evidence="3" id="KW-0808">Transferase</keyword>
<evidence type="ECO:0000256" key="4">
    <source>
        <dbReference type="ARBA" id="ARBA00022741"/>
    </source>
</evidence>
<dbReference type="PANTHER" id="PTHR44899:SF3">
    <property type="entry name" value="SERINE_THREONINE-PROTEIN KINASE NEK1"/>
    <property type="match status" value="1"/>
</dbReference>
<dbReference type="EC" id="2.7.11.1" evidence="1"/>
<dbReference type="InterPro" id="IPR051131">
    <property type="entry name" value="NEK_Ser/Thr_kinase_NIMA"/>
</dbReference>
<evidence type="ECO:0000313" key="11">
    <source>
        <dbReference type="WBParaSite" id="PSU_v2.g19098.t1"/>
    </source>
</evidence>
<dbReference type="InterPro" id="IPR011009">
    <property type="entry name" value="Kinase-like_dom_sf"/>
</dbReference>
<keyword evidence="6" id="KW-0067">ATP-binding</keyword>
<dbReference type="GO" id="GO:0004674">
    <property type="term" value="F:protein serine/threonine kinase activity"/>
    <property type="evidence" value="ECO:0007669"/>
    <property type="project" value="UniProtKB-KW"/>
</dbReference>
<organism evidence="10 11">
    <name type="scientific">Panagrolaimus superbus</name>
    <dbReference type="NCBI Taxonomy" id="310955"/>
    <lineage>
        <taxon>Eukaryota</taxon>
        <taxon>Metazoa</taxon>
        <taxon>Ecdysozoa</taxon>
        <taxon>Nematoda</taxon>
        <taxon>Chromadorea</taxon>
        <taxon>Rhabditida</taxon>
        <taxon>Tylenchina</taxon>
        <taxon>Panagrolaimomorpha</taxon>
        <taxon>Panagrolaimoidea</taxon>
        <taxon>Panagrolaimidae</taxon>
        <taxon>Panagrolaimus</taxon>
    </lineage>
</organism>
<keyword evidence="2" id="KW-0723">Serine/threonine-protein kinase</keyword>
<accession>A0A914YP15</accession>
<dbReference type="SMART" id="SM00220">
    <property type="entry name" value="S_TKc"/>
    <property type="match status" value="1"/>
</dbReference>
<dbReference type="GO" id="GO:0005524">
    <property type="term" value="F:ATP binding"/>
    <property type="evidence" value="ECO:0007669"/>
    <property type="project" value="UniProtKB-KW"/>
</dbReference>
<evidence type="ECO:0000256" key="2">
    <source>
        <dbReference type="ARBA" id="ARBA00022527"/>
    </source>
</evidence>
<evidence type="ECO:0000256" key="6">
    <source>
        <dbReference type="ARBA" id="ARBA00022840"/>
    </source>
</evidence>
<feature type="domain" description="Protein kinase" evidence="9">
    <location>
        <begin position="1"/>
        <end position="128"/>
    </location>
</feature>
<keyword evidence="5" id="KW-0418">Kinase</keyword>
<comment type="catalytic activity">
    <reaction evidence="7">
        <text>L-threonyl-[protein] + ATP = O-phospho-L-threonyl-[protein] + ADP + H(+)</text>
        <dbReference type="Rhea" id="RHEA:46608"/>
        <dbReference type="Rhea" id="RHEA-COMP:11060"/>
        <dbReference type="Rhea" id="RHEA-COMP:11605"/>
        <dbReference type="ChEBI" id="CHEBI:15378"/>
        <dbReference type="ChEBI" id="CHEBI:30013"/>
        <dbReference type="ChEBI" id="CHEBI:30616"/>
        <dbReference type="ChEBI" id="CHEBI:61977"/>
        <dbReference type="ChEBI" id="CHEBI:456216"/>
        <dbReference type="EC" id="2.7.11.1"/>
    </reaction>
</comment>
<evidence type="ECO:0000256" key="8">
    <source>
        <dbReference type="ARBA" id="ARBA00048679"/>
    </source>
</evidence>
<reference evidence="11" key="1">
    <citation type="submission" date="2022-11" db="UniProtKB">
        <authorList>
            <consortium name="WormBaseParasite"/>
        </authorList>
    </citation>
    <scope>IDENTIFICATION</scope>
</reference>
<protein>
    <recommendedName>
        <fullName evidence="1">non-specific serine/threonine protein kinase</fullName>
        <ecNumber evidence="1">2.7.11.1</ecNumber>
    </recommendedName>
</protein>
<dbReference type="SUPFAM" id="SSF56112">
    <property type="entry name" value="Protein kinase-like (PK-like)"/>
    <property type="match status" value="1"/>
</dbReference>
<sequence length="144" mass="16437">MGQIKIGDLGLSRLFSENTIVAKTMISTEYYKAPERTNPAIFGYHFKSDIWSLGCLLYELCTLRSPFNGEIDNAYALHKKICSAKYLPFPSQSYSDQLQFFVKSCMSVSSCDRPSAENCHFAARRMYIHFETLLMKYKKANGIS</sequence>
<comment type="catalytic activity">
    <reaction evidence="8">
        <text>L-seryl-[protein] + ATP = O-phospho-L-seryl-[protein] + ADP + H(+)</text>
        <dbReference type="Rhea" id="RHEA:17989"/>
        <dbReference type="Rhea" id="RHEA-COMP:9863"/>
        <dbReference type="Rhea" id="RHEA-COMP:11604"/>
        <dbReference type="ChEBI" id="CHEBI:15378"/>
        <dbReference type="ChEBI" id="CHEBI:29999"/>
        <dbReference type="ChEBI" id="CHEBI:30616"/>
        <dbReference type="ChEBI" id="CHEBI:83421"/>
        <dbReference type="ChEBI" id="CHEBI:456216"/>
        <dbReference type="EC" id="2.7.11.1"/>
    </reaction>
</comment>
<evidence type="ECO:0000256" key="1">
    <source>
        <dbReference type="ARBA" id="ARBA00012513"/>
    </source>
</evidence>
<keyword evidence="10" id="KW-1185">Reference proteome</keyword>
<proteinExistence type="predicted"/>
<dbReference type="InterPro" id="IPR000719">
    <property type="entry name" value="Prot_kinase_dom"/>
</dbReference>
<name>A0A914YP15_9BILA</name>